<dbReference type="PROSITE" id="PS51257">
    <property type="entry name" value="PROKAR_LIPOPROTEIN"/>
    <property type="match status" value="1"/>
</dbReference>
<dbReference type="PANTHER" id="PTHR30061:SF50">
    <property type="entry name" value="MALTOSE_MALTODEXTRIN-BINDING PERIPLASMIC PROTEIN"/>
    <property type="match status" value="1"/>
</dbReference>
<keyword evidence="5" id="KW-1185">Reference proteome</keyword>
<keyword evidence="3" id="KW-0732">Signal</keyword>
<dbReference type="RefSeq" id="WP_074106703.1">
    <property type="nucleotide sequence ID" value="NZ_LVWI01000002.1"/>
</dbReference>
<sequence length="426" mass="46738">MGKKRLIFLLAITMVLVVVLSACSSKEGSDKASSASDTGETTISLWVLNDQAAYLKPILESFQKDNPTIHVEATYYGTDPLKESLKVAASSKTLPTMWFTWGGSLGAFYPENGLTMDLTETAASHKWSDIYNSAALDMVKYDNKTSGIPFHVASLGMFYPKELYAKLNLNPPTSFAEFEQQMGKIKESGITPLAVGGKGGWDVMRLTEQLLEHFAGPELHDKLNALEASWADPAVEKSFEKLKEWSDKNYFEKGFITLDPLEAETPLYQKERAYALTGPWIDTNISGAGNAPDSFGVFKFPNDQPKVRMSSFTEMFQISGSADGKEQEAAVKLGEYITGPDIVNKYIDQYGAPALKEFTFSKQSPHTSEMAGMIGDGSFLISDQALPQAVVQKLFEAQDAVVLGEWTPAQAGQEIQKAVETYKSGN</sequence>
<evidence type="ECO:0000313" key="4">
    <source>
        <dbReference type="EMBL" id="OKP91035.1"/>
    </source>
</evidence>
<evidence type="ECO:0000256" key="1">
    <source>
        <dbReference type="ARBA" id="ARBA00008520"/>
    </source>
</evidence>
<organism evidence="4 5">
    <name type="scientific">Paenibacillus helianthi</name>
    <dbReference type="NCBI Taxonomy" id="1349432"/>
    <lineage>
        <taxon>Bacteria</taxon>
        <taxon>Bacillati</taxon>
        <taxon>Bacillota</taxon>
        <taxon>Bacilli</taxon>
        <taxon>Bacillales</taxon>
        <taxon>Paenibacillaceae</taxon>
        <taxon>Paenibacillus</taxon>
    </lineage>
</organism>
<proteinExistence type="inferred from homology"/>
<comment type="similarity">
    <text evidence="1">Belongs to the bacterial solute-binding protein 1 family.</text>
</comment>
<evidence type="ECO:0000256" key="3">
    <source>
        <dbReference type="ARBA" id="ARBA00022729"/>
    </source>
</evidence>
<name>A0ABX3ETZ4_9BACL</name>
<accession>A0ABX3ETZ4</accession>
<protein>
    <submittedName>
        <fullName evidence="4">ABC transporter substrate-binding protein</fullName>
    </submittedName>
</protein>
<dbReference type="SUPFAM" id="SSF53850">
    <property type="entry name" value="Periplasmic binding protein-like II"/>
    <property type="match status" value="1"/>
</dbReference>
<dbReference type="Pfam" id="PF01547">
    <property type="entry name" value="SBP_bac_1"/>
    <property type="match status" value="1"/>
</dbReference>
<dbReference type="Proteomes" id="UP000186058">
    <property type="component" value="Unassembled WGS sequence"/>
</dbReference>
<keyword evidence="2" id="KW-0813">Transport</keyword>
<dbReference type="EMBL" id="LVWI01000002">
    <property type="protein sequence ID" value="OKP91035.1"/>
    <property type="molecule type" value="Genomic_DNA"/>
</dbReference>
<evidence type="ECO:0000313" key="5">
    <source>
        <dbReference type="Proteomes" id="UP000186058"/>
    </source>
</evidence>
<dbReference type="PANTHER" id="PTHR30061">
    <property type="entry name" value="MALTOSE-BINDING PERIPLASMIC PROTEIN"/>
    <property type="match status" value="1"/>
</dbReference>
<dbReference type="InterPro" id="IPR006059">
    <property type="entry name" value="SBP"/>
</dbReference>
<comment type="caution">
    <text evidence="4">The sequence shown here is derived from an EMBL/GenBank/DDBJ whole genome shotgun (WGS) entry which is preliminary data.</text>
</comment>
<reference evidence="4 5" key="1">
    <citation type="submission" date="2016-03" db="EMBL/GenBank/DDBJ databases">
        <authorList>
            <person name="Sant'Anna F.H."/>
            <person name="Ambrosini A."/>
            <person name="Souza R."/>
            <person name="Bach E."/>
            <person name="Fernandes G."/>
            <person name="Balsanelli E."/>
            <person name="Baura V.A."/>
            <person name="Souza E.M."/>
            <person name="Passaglia L."/>
        </authorList>
    </citation>
    <scope>NUCLEOTIDE SEQUENCE [LARGE SCALE GENOMIC DNA]</scope>
    <source>
        <strain evidence="4 5">P26E</strain>
    </source>
</reference>
<dbReference type="Gene3D" id="3.40.190.10">
    <property type="entry name" value="Periplasmic binding protein-like II"/>
    <property type="match status" value="2"/>
</dbReference>
<evidence type="ECO:0000256" key="2">
    <source>
        <dbReference type="ARBA" id="ARBA00022448"/>
    </source>
</evidence>
<gene>
    <name evidence="4" type="ORF">A3844_04095</name>
</gene>